<comment type="caution">
    <text evidence="1">The sequence shown here is derived from an EMBL/GenBank/DDBJ whole genome shotgun (WGS) entry which is preliminary data.</text>
</comment>
<organism evidence="1 2">
    <name type="scientific">Pseudolysinimonas yzui</name>
    <dbReference type="NCBI Taxonomy" id="2708254"/>
    <lineage>
        <taxon>Bacteria</taxon>
        <taxon>Bacillati</taxon>
        <taxon>Actinomycetota</taxon>
        <taxon>Actinomycetes</taxon>
        <taxon>Micrococcales</taxon>
        <taxon>Microbacteriaceae</taxon>
        <taxon>Pseudolysinimonas</taxon>
    </lineage>
</organism>
<evidence type="ECO:0000313" key="1">
    <source>
        <dbReference type="EMBL" id="GHF06307.1"/>
    </source>
</evidence>
<dbReference type="NCBIfam" id="TIGR03544">
    <property type="entry name" value="DivI1A_domain"/>
    <property type="match status" value="2"/>
</dbReference>
<proteinExistence type="predicted"/>
<dbReference type="EMBL" id="BNAI01000001">
    <property type="protein sequence ID" value="GHF06307.1"/>
    <property type="molecule type" value="Genomic_DNA"/>
</dbReference>
<evidence type="ECO:0008006" key="3">
    <source>
        <dbReference type="Google" id="ProtNLM"/>
    </source>
</evidence>
<dbReference type="InterPro" id="IPR019932">
    <property type="entry name" value="CHP03543"/>
</dbReference>
<dbReference type="AlphaFoldDB" id="A0A8J3GN94"/>
<reference evidence="1" key="1">
    <citation type="journal article" date="2014" name="Int. J. Syst. Evol. Microbiol.">
        <title>Complete genome sequence of Corynebacterium casei LMG S-19264T (=DSM 44701T), isolated from a smear-ripened cheese.</title>
        <authorList>
            <consortium name="US DOE Joint Genome Institute (JGI-PGF)"/>
            <person name="Walter F."/>
            <person name="Albersmeier A."/>
            <person name="Kalinowski J."/>
            <person name="Ruckert C."/>
        </authorList>
    </citation>
    <scope>NUCLEOTIDE SEQUENCE</scope>
    <source>
        <strain evidence="1">CGMCC 1.16548</strain>
    </source>
</reference>
<dbReference type="InterPro" id="IPR019933">
    <property type="entry name" value="DivIVA_domain"/>
</dbReference>
<name>A0A8J3GN94_9MICO</name>
<reference evidence="1" key="2">
    <citation type="submission" date="2020-09" db="EMBL/GenBank/DDBJ databases">
        <authorList>
            <person name="Sun Q."/>
            <person name="Zhou Y."/>
        </authorList>
    </citation>
    <scope>NUCLEOTIDE SEQUENCE</scope>
    <source>
        <strain evidence="1">CGMCC 1.16548</strain>
    </source>
</reference>
<sequence length="184" mass="20251">MSTTFPRVKRGPGYDIDEVEDFLEDARRAYTGDRGSAQVVTAATIRQMGFSMKRGGYSPAAVDSALERLEDAFAARERDRALAELGDQGAYQRARSDAQVLLDRCVRPRGRRFTRVGILTGGYSVRDVDAFADRVVRYLQQGTPLTVDDVRGAVFGAQRGGYQETQVDVVLDAVIDLLQAVKTP</sequence>
<keyword evidence="2" id="KW-1185">Reference proteome</keyword>
<accession>A0A8J3GN94</accession>
<dbReference type="RefSeq" id="WP_191281668.1">
    <property type="nucleotide sequence ID" value="NZ_BNAI01000001.1"/>
</dbReference>
<dbReference type="Proteomes" id="UP000617531">
    <property type="component" value="Unassembled WGS sequence"/>
</dbReference>
<dbReference type="Gene3D" id="6.10.250.660">
    <property type="match status" value="1"/>
</dbReference>
<evidence type="ECO:0000313" key="2">
    <source>
        <dbReference type="Proteomes" id="UP000617531"/>
    </source>
</evidence>
<protein>
    <recommendedName>
        <fullName evidence="3">DivIVA domain-containing protein</fullName>
    </recommendedName>
</protein>
<gene>
    <name evidence="1" type="ORF">GCM10011600_03640</name>
</gene>
<dbReference type="NCBIfam" id="TIGR03543">
    <property type="entry name" value="divI1A_rptt_fam"/>
    <property type="match status" value="1"/>
</dbReference>